<dbReference type="Pfam" id="PF04230">
    <property type="entry name" value="PS_pyruv_trans"/>
    <property type="match status" value="1"/>
</dbReference>
<dbReference type="RefSeq" id="WP_223021189.1">
    <property type="nucleotide sequence ID" value="NZ_CP078143.1"/>
</dbReference>
<protein>
    <submittedName>
        <fullName evidence="2">Polysaccharide pyruvyl transferase family protein</fullName>
        <ecNumber evidence="2">2.4.-.-</ecNumber>
    </submittedName>
</protein>
<dbReference type="EMBL" id="JBHSNB010000002">
    <property type="protein sequence ID" value="MFC5585505.1"/>
    <property type="molecule type" value="Genomic_DNA"/>
</dbReference>
<gene>
    <name evidence="2" type="ORF">ACFPOD_10300</name>
</gene>
<comment type="caution">
    <text evidence="2">The sequence shown here is derived from an EMBL/GenBank/DDBJ whole genome shotgun (WGS) entry which is preliminary data.</text>
</comment>
<keyword evidence="2" id="KW-0808">Transferase</keyword>
<dbReference type="Proteomes" id="UP001596107">
    <property type="component" value="Unassembled WGS sequence"/>
</dbReference>
<evidence type="ECO:0000313" key="2">
    <source>
        <dbReference type="EMBL" id="MFC5585505.1"/>
    </source>
</evidence>
<dbReference type="GO" id="GO:0016757">
    <property type="term" value="F:glycosyltransferase activity"/>
    <property type="evidence" value="ECO:0007669"/>
    <property type="project" value="UniProtKB-KW"/>
</dbReference>
<dbReference type="EC" id="2.4.-.-" evidence="2"/>
<reference evidence="3" key="1">
    <citation type="journal article" date="2019" name="Int. J. Syst. Evol. Microbiol.">
        <title>The Global Catalogue of Microorganisms (GCM) 10K type strain sequencing project: providing services to taxonomists for standard genome sequencing and annotation.</title>
        <authorList>
            <consortium name="The Broad Institute Genomics Platform"/>
            <consortium name="The Broad Institute Genome Sequencing Center for Infectious Disease"/>
            <person name="Wu L."/>
            <person name="Ma J."/>
        </authorList>
    </citation>
    <scope>NUCLEOTIDE SEQUENCE [LARGE SCALE GENOMIC DNA]</scope>
    <source>
        <strain evidence="3">JCM 3366</strain>
    </source>
</reference>
<accession>A0ABW0T7Y2</accession>
<evidence type="ECO:0000259" key="1">
    <source>
        <dbReference type="Pfam" id="PF04230"/>
    </source>
</evidence>
<name>A0ABW0T7Y2_9HYPH</name>
<organism evidence="2 3">
    <name type="scientific">Nitratireductor kimnyeongensis</name>
    <dbReference type="NCBI Taxonomy" id="430679"/>
    <lineage>
        <taxon>Bacteria</taxon>
        <taxon>Pseudomonadati</taxon>
        <taxon>Pseudomonadota</taxon>
        <taxon>Alphaproteobacteria</taxon>
        <taxon>Hyphomicrobiales</taxon>
        <taxon>Phyllobacteriaceae</taxon>
        <taxon>Nitratireductor</taxon>
    </lineage>
</organism>
<sequence>MKIAALSFQYPTGILANIGDWIQTLAVEQHLPKVDFYLDRDSLNTYDGDECMLVMNGWFSHRPQAWPPSEKITPIFHGFHITPGAAEYYRKHLDYFKKHAPIGCRDQSTLEIIQSWGVQAYLSYCATLTFPTRTQEPEEELVILVDAPKPAHRVKRWKSKLAIQHEVAPVSSPVQRAFAKDLLALYRDKASLVVTSRIHAAMPCMAMGIPTLYMPKKPDGRTNIINEFGAPTIQAFENGFRELFGFREKKIFTKNKVGEKFKNQISTSMKSRVEKALR</sequence>
<evidence type="ECO:0000313" key="3">
    <source>
        <dbReference type="Proteomes" id="UP001596107"/>
    </source>
</evidence>
<proteinExistence type="predicted"/>
<dbReference type="InterPro" id="IPR007345">
    <property type="entry name" value="Polysacch_pyruvyl_Trfase"/>
</dbReference>
<keyword evidence="3" id="KW-1185">Reference proteome</keyword>
<feature type="domain" description="Polysaccharide pyruvyl transferase" evidence="1">
    <location>
        <begin position="17"/>
        <end position="213"/>
    </location>
</feature>
<keyword evidence="2" id="KW-0328">Glycosyltransferase</keyword>